<evidence type="ECO:0000313" key="3">
    <source>
        <dbReference type="Proteomes" id="UP000559010"/>
    </source>
</evidence>
<sequence>MKKVFLITLFLAGLFIDLSAQRNTPLDLAKEIFGEDRVYGIDRYTYGEYKGKPNGTHLAKGVVKQFELLNQNELTAVVVMNLTDSTGKFLIDAYLHFRYDDYWKMEAFRTLAGTGVYYEFLDQVEGLNDSQLDSLVTEANLNKSEQDKITIDDIYFDIDNSKLILSSDEVLKRYFQENKSSFMMIRDSVVSGFGSNSYSVDKTRDISDQYRKDLTKLRISSLTIGGYLCETCMFFVIGGNEGNSVGYLYVKSQTDIPIMSPSEFIMIKDLGDGWYLFKTT</sequence>
<keyword evidence="1" id="KW-0732">Signal</keyword>
<proteinExistence type="predicted"/>
<dbReference type="EMBL" id="JABBNU010000001">
    <property type="protein sequence ID" value="NMM47211.1"/>
    <property type="molecule type" value="Genomic_DNA"/>
</dbReference>
<gene>
    <name evidence="2" type="ORF">HH304_02295</name>
</gene>
<organism evidence="2 3">
    <name type="scientific">Marinigracilibium pacificum</name>
    <dbReference type="NCBI Taxonomy" id="2729599"/>
    <lineage>
        <taxon>Bacteria</taxon>
        <taxon>Pseudomonadati</taxon>
        <taxon>Bacteroidota</taxon>
        <taxon>Cytophagia</taxon>
        <taxon>Cytophagales</taxon>
        <taxon>Flammeovirgaceae</taxon>
        <taxon>Marinigracilibium</taxon>
    </lineage>
</organism>
<reference evidence="2 3" key="1">
    <citation type="submission" date="2020-04" db="EMBL/GenBank/DDBJ databases">
        <title>Flammeovirgaceae bacterium KN852 isolated from deep sea.</title>
        <authorList>
            <person name="Zhang D.-C."/>
        </authorList>
    </citation>
    <scope>NUCLEOTIDE SEQUENCE [LARGE SCALE GENOMIC DNA]</scope>
    <source>
        <strain evidence="2 3">KN852</strain>
    </source>
</reference>
<evidence type="ECO:0000313" key="2">
    <source>
        <dbReference type="EMBL" id="NMM47211.1"/>
    </source>
</evidence>
<protein>
    <submittedName>
        <fullName evidence="2">Uncharacterized protein</fullName>
    </submittedName>
</protein>
<dbReference type="RefSeq" id="WP_169677820.1">
    <property type="nucleotide sequence ID" value="NZ_JABBNU010000001.1"/>
</dbReference>
<keyword evidence="3" id="KW-1185">Reference proteome</keyword>
<comment type="caution">
    <text evidence="2">The sequence shown here is derived from an EMBL/GenBank/DDBJ whole genome shotgun (WGS) entry which is preliminary data.</text>
</comment>
<name>A0A848IVE7_9BACT</name>
<dbReference type="AlphaFoldDB" id="A0A848IVE7"/>
<dbReference type="Proteomes" id="UP000559010">
    <property type="component" value="Unassembled WGS sequence"/>
</dbReference>
<feature type="signal peptide" evidence="1">
    <location>
        <begin position="1"/>
        <end position="20"/>
    </location>
</feature>
<accession>A0A848IVE7</accession>
<evidence type="ECO:0000256" key="1">
    <source>
        <dbReference type="SAM" id="SignalP"/>
    </source>
</evidence>
<feature type="chain" id="PRO_5032410628" evidence="1">
    <location>
        <begin position="21"/>
        <end position="280"/>
    </location>
</feature>